<evidence type="ECO:0008006" key="3">
    <source>
        <dbReference type="Google" id="ProtNLM"/>
    </source>
</evidence>
<dbReference type="STRING" id="1736674.APS56_01075"/>
<dbReference type="KEGG" id="ahz:APS56_01075"/>
<protein>
    <recommendedName>
        <fullName evidence="3">DUF2007 domain-containing protein</fullName>
    </recommendedName>
</protein>
<name>A0A0P0CM53_9FLAO</name>
<dbReference type="RefSeq" id="WP_054723966.1">
    <property type="nucleotide sequence ID" value="NZ_CP012898.1"/>
</dbReference>
<dbReference type="OrthoDB" id="1149279at2"/>
<proteinExistence type="predicted"/>
<dbReference type="Proteomes" id="UP000057981">
    <property type="component" value="Chromosome"/>
</dbReference>
<gene>
    <name evidence="1" type="ORF">APS56_01075</name>
</gene>
<sequence>MNDSNYTIIYSGNLIIAQRIVSELKKANIHAIVKEQTESGLLIPVFGGSNSDYQELFVHKDELDKALPIVKNITSELQKD</sequence>
<evidence type="ECO:0000313" key="2">
    <source>
        <dbReference type="Proteomes" id="UP000057981"/>
    </source>
</evidence>
<accession>A0A0P0CM53</accession>
<organism evidence="1 2">
    <name type="scientific">Pseudalgibacter alginicilyticus</name>
    <dbReference type="NCBI Taxonomy" id="1736674"/>
    <lineage>
        <taxon>Bacteria</taxon>
        <taxon>Pseudomonadati</taxon>
        <taxon>Bacteroidota</taxon>
        <taxon>Flavobacteriia</taxon>
        <taxon>Flavobacteriales</taxon>
        <taxon>Flavobacteriaceae</taxon>
        <taxon>Pseudalgibacter</taxon>
    </lineage>
</organism>
<evidence type="ECO:0000313" key="1">
    <source>
        <dbReference type="EMBL" id="ALJ03826.1"/>
    </source>
</evidence>
<keyword evidence="2" id="KW-1185">Reference proteome</keyword>
<reference evidence="1 2" key="1">
    <citation type="submission" date="2015-10" db="EMBL/GenBank/DDBJ databases">
        <authorList>
            <person name="Gilbert D.G."/>
        </authorList>
    </citation>
    <scope>NUCLEOTIDE SEQUENCE [LARGE SCALE GENOMIC DNA]</scope>
    <source>
        <strain evidence="2">HZ-22</strain>
    </source>
</reference>
<dbReference type="AlphaFoldDB" id="A0A0P0CM53"/>
<dbReference type="EMBL" id="CP012898">
    <property type="protein sequence ID" value="ALJ03826.1"/>
    <property type="molecule type" value="Genomic_DNA"/>
</dbReference>